<feature type="compositionally biased region" description="Polar residues" evidence="1">
    <location>
        <begin position="139"/>
        <end position="156"/>
    </location>
</feature>
<dbReference type="PANTHER" id="PTHR35745:SF1">
    <property type="entry name" value="OS04G0513000 PROTEIN"/>
    <property type="match status" value="1"/>
</dbReference>
<name>A0A8J5FKM1_ZINOF</name>
<dbReference type="InterPro" id="IPR040003">
    <property type="entry name" value="PG18-like"/>
</dbReference>
<dbReference type="EMBL" id="JACMSC010000014">
    <property type="protein sequence ID" value="KAG6490207.1"/>
    <property type="molecule type" value="Genomic_DNA"/>
</dbReference>
<dbReference type="Proteomes" id="UP000734854">
    <property type="component" value="Unassembled WGS sequence"/>
</dbReference>
<gene>
    <name evidence="2" type="ORF">ZIOFF_051492</name>
</gene>
<dbReference type="AlphaFoldDB" id="A0A8J5FKM1"/>
<keyword evidence="3" id="KW-1185">Reference proteome</keyword>
<evidence type="ECO:0000256" key="1">
    <source>
        <dbReference type="SAM" id="MobiDB-lite"/>
    </source>
</evidence>
<feature type="region of interest" description="Disordered" evidence="1">
    <location>
        <begin position="46"/>
        <end position="65"/>
    </location>
</feature>
<evidence type="ECO:0000313" key="2">
    <source>
        <dbReference type="EMBL" id="KAG6490207.1"/>
    </source>
</evidence>
<reference evidence="2 3" key="1">
    <citation type="submission" date="2020-08" db="EMBL/GenBank/DDBJ databases">
        <title>Plant Genome Project.</title>
        <authorList>
            <person name="Zhang R.-G."/>
        </authorList>
    </citation>
    <scope>NUCLEOTIDE SEQUENCE [LARGE SCALE GENOMIC DNA]</scope>
    <source>
        <tissue evidence="2">Rhizome</tissue>
    </source>
</reference>
<feature type="compositionally biased region" description="Polar residues" evidence="1">
    <location>
        <begin position="50"/>
        <end position="65"/>
    </location>
</feature>
<evidence type="ECO:0000313" key="3">
    <source>
        <dbReference type="Proteomes" id="UP000734854"/>
    </source>
</evidence>
<accession>A0A8J5FKM1</accession>
<dbReference type="GO" id="GO:0009535">
    <property type="term" value="C:chloroplast thylakoid membrane"/>
    <property type="evidence" value="ECO:0007669"/>
    <property type="project" value="TreeGrafter"/>
</dbReference>
<dbReference type="GO" id="GO:0010027">
    <property type="term" value="P:thylakoid membrane organization"/>
    <property type="evidence" value="ECO:0007669"/>
    <property type="project" value="InterPro"/>
</dbReference>
<dbReference type="PANTHER" id="PTHR35745">
    <property type="entry name" value="BNACNNG14650D PROTEIN"/>
    <property type="match status" value="1"/>
</dbReference>
<comment type="caution">
    <text evidence="2">The sequence shown here is derived from an EMBL/GenBank/DDBJ whole genome shotgun (WGS) entry which is preliminary data.</text>
</comment>
<feature type="region of interest" description="Disordered" evidence="1">
    <location>
        <begin position="139"/>
        <end position="167"/>
    </location>
</feature>
<proteinExistence type="predicted"/>
<dbReference type="OrthoDB" id="532061at2759"/>
<sequence>MTAPSPPLATGFGRFPSFFCWPSARSPHHLLTPPIAKSITASPSRGRVICNSSSGDRTPTSGSGDNDSKVVLDAFFLGKAFAEAVNERIESTVGEILSMVGQWQAEQQKEVQDFQEEVLERAKKAKEKAALEVMGINSVPSKPLGSSSITSTNVTESPDPLEEILNE</sequence>
<organism evidence="2 3">
    <name type="scientific">Zingiber officinale</name>
    <name type="common">Ginger</name>
    <name type="synonym">Amomum zingiber</name>
    <dbReference type="NCBI Taxonomy" id="94328"/>
    <lineage>
        <taxon>Eukaryota</taxon>
        <taxon>Viridiplantae</taxon>
        <taxon>Streptophyta</taxon>
        <taxon>Embryophyta</taxon>
        <taxon>Tracheophyta</taxon>
        <taxon>Spermatophyta</taxon>
        <taxon>Magnoliopsida</taxon>
        <taxon>Liliopsida</taxon>
        <taxon>Zingiberales</taxon>
        <taxon>Zingiberaceae</taxon>
        <taxon>Zingiber</taxon>
    </lineage>
</organism>
<dbReference type="Pfam" id="PF20711">
    <property type="entry name" value="DUF6825"/>
    <property type="match status" value="1"/>
</dbReference>
<protein>
    <submittedName>
        <fullName evidence="2">Uncharacterized protein</fullName>
    </submittedName>
</protein>